<sequence>MILDRRVSKKADSDSDASGTTAPEMTPLKYFHIDEFEDESAGEIFLAVMPPAPNATSQRRPRDVPAYLAHLWQIPVLTPDQEYHCFRKLNYLKYLASKSICSVVHDRRYHEMFDDSEALQDSIHRVRNFLVESNLRLVVSIAKRHAVPNTDQFEELVCVGNAAVMRAVELFDFRRGTRFSTYAYQAIERSIYGLYRTEKRRRAKFTSEGSDNLEQCADDDLPSNQAILEAVEAKASVVSLLDDLEARDREIVLARFGINRPEDGVAFHIIAKRINLSTTRTVQLFNRTMKRMRDYLAE</sequence>
<dbReference type="InterPro" id="IPR050239">
    <property type="entry name" value="Sigma-70_RNA_pol_init_factors"/>
</dbReference>
<dbReference type="PANTHER" id="PTHR30603:SF60">
    <property type="entry name" value="RNA POLYMERASE SIGMA FACTOR RPOD"/>
    <property type="match status" value="1"/>
</dbReference>
<dbReference type="InterPro" id="IPR036388">
    <property type="entry name" value="WH-like_DNA-bd_sf"/>
</dbReference>
<dbReference type="InterPro" id="IPR013324">
    <property type="entry name" value="RNA_pol_sigma_r3/r4-like"/>
</dbReference>
<dbReference type="GO" id="GO:0006352">
    <property type="term" value="P:DNA-templated transcription initiation"/>
    <property type="evidence" value="ECO:0007669"/>
    <property type="project" value="InterPro"/>
</dbReference>
<dbReference type="EMBL" id="VRLW01000001">
    <property type="protein sequence ID" value="KAA1259592.1"/>
    <property type="molecule type" value="Genomic_DNA"/>
</dbReference>
<dbReference type="SUPFAM" id="SSF88946">
    <property type="entry name" value="Sigma2 domain of RNA polymerase sigma factors"/>
    <property type="match status" value="1"/>
</dbReference>
<keyword evidence="4" id="KW-1185">Reference proteome</keyword>
<dbReference type="Pfam" id="PF04542">
    <property type="entry name" value="Sigma70_r2"/>
    <property type="match status" value="1"/>
</dbReference>
<dbReference type="Proteomes" id="UP000322699">
    <property type="component" value="Unassembled WGS sequence"/>
</dbReference>
<dbReference type="AlphaFoldDB" id="A0A5B1CHB8"/>
<feature type="compositionally biased region" description="Basic and acidic residues" evidence="1">
    <location>
        <begin position="1"/>
        <end position="13"/>
    </location>
</feature>
<dbReference type="PANTHER" id="PTHR30603">
    <property type="entry name" value="RNA POLYMERASE SIGMA FACTOR RPO"/>
    <property type="match status" value="1"/>
</dbReference>
<dbReference type="NCBIfam" id="TIGR02937">
    <property type="entry name" value="sigma70-ECF"/>
    <property type="match status" value="1"/>
</dbReference>
<dbReference type="Gene3D" id="1.10.601.10">
    <property type="entry name" value="RNA Polymerase Primary Sigma Factor"/>
    <property type="match status" value="1"/>
</dbReference>
<comment type="caution">
    <text evidence="3">The sequence shown here is derived from an EMBL/GenBank/DDBJ whole genome shotgun (WGS) entry which is preliminary data.</text>
</comment>
<protein>
    <submittedName>
        <fullName evidence="3">RNA polymerase principal sigma factor HrdB</fullName>
    </submittedName>
</protein>
<evidence type="ECO:0000256" key="1">
    <source>
        <dbReference type="SAM" id="MobiDB-lite"/>
    </source>
</evidence>
<organism evidence="3 4">
    <name type="scientific">Rubripirellula obstinata</name>
    <dbReference type="NCBI Taxonomy" id="406547"/>
    <lineage>
        <taxon>Bacteria</taxon>
        <taxon>Pseudomonadati</taxon>
        <taxon>Planctomycetota</taxon>
        <taxon>Planctomycetia</taxon>
        <taxon>Pirellulales</taxon>
        <taxon>Pirellulaceae</taxon>
        <taxon>Rubripirellula</taxon>
    </lineage>
</organism>
<dbReference type="InterPro" id="IPR013325">
    <property type="entry name" value="RNA_pol_sigma_r2"/>
</dbReference>
<accession>A0A5B1CHB8</accession>
<dbReference type="GO" id="GO:0003700">
    <property type="term" value="F:DNA-binding transcription factor activity"/>
    <property type="evidence" value="ECO:0007669"/>
    <property type="project" value="InterPro"/>
</dbReference>
<dbReference type="Gene3D" id="1.10.10.10">
    <property type="entry name" value="Winged helix-like DNA-binding domain superfamily/Winged helix DNA-binding domain"/>
    <property type="match status" value="1"/>
</dbReference>
<reference evidence="3 4" key="1">
    <citation type="submission" date="2019-08" db="EMBL/GenBank/DDBJ databases">
        <title>Deep-cultivation of Planctomycetes and their phenomic and genomic characterization uncovers novel biology.</title>
        <authorList>
            <person name="Wiegand S."/>
            <person name="Jogler M."/>
            <person name="Boedeker C."/>
            <person name="Pinto D."/>
            <person name="Vollmers J."/>
            <person name="Rivas-Marin E."/>
            <person name="Kohn T."/>
            <person name="Peeters S.H."/>
            <person name="Heuer A."/>
            <person name="Rast P."/>
            <person name="Oberbeckmann S."/>
            <person name="Bunk B."/>
            <person name="Jeske O."/>
            <person name="Meyerdierks A."/>
            <person name="Storesund J.E."/>
            <person name="Kallscheuer N."/>
            <person name="Luecker S."/>
            <person name="Lage O.M."/>
            <person name="Pohl T."/>
            <person name="Merkel B.J."/>
            <person name="Hornburger P."/>
            <person name="Mueller R.-W."/>
            <person name="Bruemmer F."/>
            <person name="Labrenz M."/>
            <person name="Spormann A.M."/>
            <person name="Op Den Camp H."/>
            <person name="Overmann J."/>
            <person name="Amann R."/>
            <person name="Jetten M.S.M."/>
            <person name="Mascher T."/>
            <person name="Medema M.H."/>
            <person name="Devos D.P."/>
            <person name="Kaster A.-K."/>
            <person name="Ovreas L."/>
            <person name="Rohde M."/>
            <person name="Galperin M.Y."/>
            <person name="Jogler C."/>
        </authorList>
    </citation>
    <scope>NUCLEOTIDE SEQUENCE [LARGE SCALE GENOMIC DNA]</scope>
    <source>
        <strain evidence="3 4">LF1</strain>
    </source>
</reference>
<gene>
    <name evidence="3" type="primary">hrdB</name>
    <name evidence="3" type="ORF">LF1_21260</name>
</gene>
<dbReference type="SUPFAM" id="SSF88659">
    <property type="entry name" value="Sigma3 and sigma4 domains of RNA polymerase sigma factors"/>
    <property type="match status" value="1"/>
</dbReference>
<feature type="domain" description="RNA polymerase sigma-70 region 2" evidence="2">
    <location>
        <begin position="130"/>
        <end position="201"/>
    </location>
</feature>
<dbReference type="InterPro" id="IPR007627">
    <property type="entry name" value="RNA_pol_sigma70_r2"/>
</dbReference>
<proteinExistence type="predicted"/>
<evidence type="ECO:0000313" key="4">
    <source>
        <dbReference type="Proteomes" id="UP000322699"/>
    </source>
</evidence>
<evidence type="ECO:0000313" key="3">
    <source>
        <dbReference type="EMBL" id="KAA1259592.1"/>
    </source>
</evidence>
<evidence type="ECO:0000259" key="2">
    <source>
        <dbReference type="Pfam" id="PF04542"/>
    </source>
</evidence>
<feature type="region of interest" description="Disordered" evidence="1">
    <location>
        <begin position="1"/>
        <end position="23"/>
    </location>
</feature>
<dbReference type="InterPro" id="IPR014284">
    <property type="entry name" value="RNA_pol_sigma-70_dom"/>
</dbReference>
<name>A0A5B1CHB8_9BACT</name>